<comment type="caution">
    <text evidence="7">The sequence shown here is derived from an EMBL/GenBank/DDBJ whole genome shotgun (WGS) entry which is preliminary data.</text>
</comment>
<evidence type="ECO:0000256" key="2">
    <source>
        <dbReference type="ARBA" id="ARBA00022692"/>
    </source>
</evidence>
<protein>
    <recommendedName>
        <fullName evidence="6">O-antigen ligase-related domain-containing protein</fullName>
    </recommendedName>
</protein>
<feature type="transmembrane region" description="Helical" evidence="5">
    <location>
        <begin position="7"/>
        <end position="24"/>
    </location>
</feature>
<dbReference type="SUPFAM" id="SSF48452">
    <property type="entry name" value="TPR-like"/>
    <property type="match status" value="1"/>
</dbReference>
<proteinExistence type="predicted"/>
<dbReference type="PANTHER" id="PTHR37422">
    <property type="entry name" value="TEICHURONIC ACID BIOSYNTHESIS PROTEIN TUAE"/>
    <property type="match status" value="1"/>
</dbReference>
<evidence type="ECO:0000313" key="7">
    <source>
        <dbReference type="EMBL" id="OGC93236.1"/>
    </source>
</evidence>
<evidence type="ECO:0000313" key="8">
    <source>
        <dbReference type="Proteomes" id="UP000178176"/>
    </source>
</evidence>
<dbReference type="InterPro" id="IPR011990">
    <property type="entry name" value="TPR-like_helical_dom_sf"/>
</dbReference>
<dbReference type="EMBL" id="MEXH01000001">
    <property type="protein sequence ID" value="OGC93236.1"/>
    <property type="molecule type" value="Genomic_DNA"/>
</dbReference>
<feature type="transmembrane region" description="Helical" evidence="5">
    <location>
        <begin position="36"/>
        <end position="56"/>
    </location>
</feature>
<name>A0A1F4YHK8_9BACT</name>
<feature type="transmembrane region" description="Helical" evidence="5">
    <location>
        <begin position="445"/>
        <end position="466"/>
    </location>
</feature>
<feature type="transmembrane region" description="Helical" evidence="5">
    <location>
        <begin position="129"/>
        <end position="150"/>
    </location>
</feature>
<feature type="transmembrane region" description="Helical" evidence="5">
    <location>
        <begin position="68"/>
        <end position="86"/>
    </location>
</feature>
<feature type="transmembrane region" description="Helical" evidence="5">
    <location>
        <begin position="248"/>
        <end position="267"/>
    </location>
</feature>
<feature type="domain" description="O-antigen ligase-related" evidence="6">
    <location>
        <begin position="204"/>
        <end position="371"/>
    </location>
</feature>
<evidence type="ECO:0000256" key="5">
    <source>
        <dbReference type="SAM" id="Phobius"/>
    </source>
</evidence>
<dbReference type="PANTHER" id="PTHR37422:SF13">
    <property type="entry name" value="LIPOPOLYSACCHARIDE BIOSYNTHESIS PROTEIN PA4999-RELATED"/>
    <property type="match status" value="1"/>
</dbReference>
<keyword evidence="2 5" id="KW-0812">Transmembrane</keyword>
<feature type="transmembrane region" description="Helical" evidence="5">
    <location>
        <begin position="394"/>
        <end position="425"/>
    </location>
</feature>
<feature type="transmembrane region" description="Helical" evidence="5">
    <location>
        <begin position="170"/>
        <end position="190"/>
    </location>
</feature>
<feature type="transmembrane region" description="Helical" evidence="5">
    <location>
        <begin position="197"/>
        <end position="214"/>
    </location>
</feature>
<feature type="transmembrane region" description="Helical" evidence="5">
    <location>
        <begin position="98"/>
        <end position="117"/>
    </location>
</feature>
<dbReference type="InterPro" id="IPR007016">
    <property type="entry name" value="O-antigen_ligase-rel_domated"/>
</dbReference>
<dbReference type="AlphaFoldDB" id="A0A1F4YHK8"/>
<evidence type="ECO:0000256" key="4">
    <source>
        <dbReference type="ARBA" id="ARBA00023136"/>
    </source>
</evidence>
<evidence type="ECO:0000256" key="3">
    <source>
        <dbReference type="ARBA" id="ARBA00022989"/>
    </source>
</evidence>
<dbReference type="InterPro" id="IPR051533">
    <property type="entry name" value="WaaL-like"/>
</dbReference>
<feature type="transmembrane region" description="Helical" evidence="5">
    <location>
        <begin position="363"/>
        <end position="382"/>
    </location>
</feature>
<sequence length="651" mass="73279">MSAPAKLIRWTFYALFFAVPLIFLPNTSELFEFNKIILTYILTTVIAAAWAIDCILQKRLVFKRTLLDWPLLIFLISQFLSLWFSISPHVSWHGYYSRWNGGLVSLIAYSILYWSYVTYMDHKSTLRTLHIAVGTAILISLWGIAEHFGIDAHRWVQDVATRVFSTLGQPNWLAAYLVALIFIPTTQILTTQKPFKLILLYSYTLILFLTLLYTKSRSGLLAFGISSVVFWTIYFFRLGQLEIRSIRNFALVSGLIILLTLVTSNPISEIIFTKTVAPPADKVQGPALEVGGTESANIRKIVWTGAVRIWRSSTKNFFLGTGPETFAFAYYSHRPLEHNSTSEWELLYNKAHNEFLNYLSNTGLLGLLSYLVLLGFMSWVFIKNFRNSNLALALFCGWLSLSVTNFWGFSVVITQIFLFLFPAMASSLNQESSKTTQYKPSRISSIQWLLLFISSSSALFLFYSIIRYFVADVKLASGQYSMRAFSTTQDPQYLIDSYQSLSQAYNLNSSEPAISSDLSLASAFMAVSLPASASAEVSHFTQIALASSQASILGNPRHPNYFKTRSRMFLIFAAADPKYYTSADEALAQAALISPTDPRIPFNRGLIALYAGRPNDADRFFDQTLRLRPAFAPQVQSQLSQFASSSAKIGP</sequence>
<dbReference type="Pfam" id="PF04932">
    <property type="entry name" value="Wzy_C"/>
    <property type="match status" value="1"/>
</dbReference>
<evidence type="ECO:0000259" key="6">
    <source>
        <dbReference type="Pfam" id="PF04932"/>
    </source>
</evidence>
<dbReference type="Proteomes" id="UP000178176">
    <property type="component" value="Unassembled WGS sequence"/>
</dbReference>
<feature type="transmembrane region" description="Helical" evidence="5">
    <location>
        <begin position="220"/>
        <end position="236"/>
    </location>
</feature>
<gene>
    <name evidence="7" type="ORF">A2876_05020</name>
</gene>
<accession>A0A1F4YHK8</accession>
<comment type="subcellular location">
    <subcellularLocation>
        <location evidence="1">Membrane</location>
        <topology evidence="1">Multi-pass membrane protein</topology>
    </subcellularLocation>
</comment>
<keyword evidence="3 5" id="KW-1133">Transmembrane helix</keyword>
<reference evidence="7 8" key="1">
    <citation type="journal article" date="2016" name="Nat. Commun.">
        <title>Thousands of microbial genomes shed light on interconnected biogeochemical processes in an aquifer system.</title>
        <authorList>
            <person name="Anantharaman K."/>
            <person name="Brown C.T."/>
            <person name="Hug L.A."/>
            <person name="Sharon I."/>
            <person name="Castelle C.J."/>
            <person name="Probst A.J."/>
            <person name="Thomas B.C."/>
            <person name="Singh A."/>
            <person name="Wilkins M.J."/>
            <person name="Karaoz U."/>
            <person name="Brodie E.L."/>
            <person name="Williams K.H."/>
            <person name="Hubbard S.S."/>
            <person name="Banfield J.F."/>
        </authorList>
    </citation>
    <scope>NUCLEOTIDE SEQUENCE [LARGE SCALE GENOMIC DNA]</scope>
</reference>
<dbReference type="GO" id="GO:0016020">
    <property type="term" value="C:membrane"/>
    <property type="evidence" value="ECO:0007669"/>
    <property type="project" value="UniProtKB-SubCell"/>
</dbReference>
<evidence type="ECO:0000256" key="1">
    <source>
        <dbReference type="ARBA" id="ARBA00004141"/>
    </source>
</evidence>
<organism evidence="7 8">
    <name type="scientific">Candidatus Amesbacteria bacterium RIFCSPHIGHO2_01_FULL_48_32b</name>
    <dbReference type="NCBI Taxonomy" id="1797253"/>
    <lineage>
        <taxon>Bacteria</taxon>
        <taxon>Candidatus Amesiibacteriota</taxon>
    </lineage>
</organism>
<dbReference type="Gene3D" id="1.25.40.10">
    <property type="entry name" value="Tetratricopeptide repeat domain"/>
    <property type="match status" value="1"/>
</dbReference>
<keyword evidence="4 5" id="KW-0472">Membrane</keyword>